<dbReference type="Proteomes" id="UP001208912">
    <property type="component" value="Unassembled WGS sequence"/>
</dbReference>
<sequence length="52" mass="5861">MENECKSLLAPLFVDTKGEQSSQVYDDKKFSLIVFYYGCMANAKRFGGEGPF</sequence>
<evidence type="ECO:0000313" key="1">
    <source>
        <dbReference type="EMBL" id="MCW7526061.1"/>
    </source>
</evidence>
<gene>
    <name evidence="1" type="ORF">ND861_06870</name>
</gene>
<organism evidence="1 2">
    <name type="scientific">Leptospira soteropolitanensis</name>
    <dbReference type="NCBI Taxonomy" id="2950025"/>
    <lineage>
        <taxon>Bacteria</taxon>
        <taxon>Pseudomonadati</taxon>
        <taxon>Spirochaetota</taxon>
        <taxon>Spirochaetia</taxon>
        <taxon>Leptospirales</taxon>
        <taxon>Leptospiraceae</taxon>
        <taxon>Leptospira</taxon>
    </lineage>
</organism>
<protein>
    <submittedName>
        <fullName evidence="1">Uncharacterized protein</fullName>
    </submittedName>
</protein>
<dbReference type="EMBL" id="JAMQPM010000002">
    <property type="protein sequence ID" value="MCW7526061.1"/>
    <property type="molecule type" value="Genomic_DNA"/>
</dbReference>
<name>A0ABT3MGP8_9LEPT</name>
<comment type="caution">
    <text evidence="1">The sequence shown here is derived from an EMBL/GenBank/DDBJ whole genome shotgun (WGS) entry which is preliminary data.</text>
</comment>
<evidence type="ECO:0000313" key="2">
    <source>
        <dbReference type="Proteomes" id="UP001208912"/>
    </source>
</evidence>
<accession>A0ABT3MGP8</accession>
<dbReference type="RefSeq" id="WP_265368897.1">
    <property type="nucleotide sequence ID" value="NZ_JAMQPM010000002.1"/>
</dbReference>
<proteinExistence type="predicted"/>
<keyword evidence="2" id="KW-1185">Reference proteome</keyword>
<reference evidence="1 2" key="1">
    <citation type="submission" date="2022-06" db="EMBL/GenBank/DDBJ databases">
        <title>Leptospira isolates from biofilms formed at urban environments.</title>
        <authorList>
            <person name="Ribeiro P.S."/>
            <person name="Sousa T."/>
            <person name="Carvalho N."/>
            <person name="Aburjaile F."/>
            <person name="Neves F."/>
            <person name="Oliveira D."/>
            <person name="Blanco L."/>
            <person name="Lima J."/>
            <person name="Costa F."/>
            <person name="Brenig B."/>
            <person name="Soares S."/>
            <person name="Ramos R."/>
            <person name="Goes-Neto A."/>
            <person name="Matiuzzi M."/>
            <person name="Azevedo V."/>
            <person name="Ristow P."/>
        </authorList>
    </citation>
    <scope>NUCLEOTIDE SEQUENCE [LARGE SCALE GENOMIC DNA]</scope>
    <source>
        <strain evidence="1 2">VSF19</strain>
    </source>
</reference>